<sequence length="234" mass="26211">MAQDAETHARNDKKLIKYTELSSTLAKVSPSAAAGVMPTLAEILLRHAQGKQRAEENLNAISGVWNQVFDLFVTEISRAIDAKLEEAIEKIRQQTELYLVHRYAPLQISAPPRRTNDHDAFSPKPVANFSQDDTRRSETSNFYGKARGADDSRDFQHEQKRRRFSSVSPIPEVKPQRSSLKLDSSMHEILTQMKTKIDAQAQSLQKLTKENTALKASLHQRPSITSCSSLTPAA</sequence>
<name>A0A9P7KLC3_9AGAR</name>
<feature type="region of interest" description="Disordered" evidence="1">
    <location>
        <begin position="109"/>
        <end position="181"/>
    </location>
</feature>
<dbReference type="AlphaFoldDB" id="A0A9P7KLC3"/>
<feature type="compositionally biased region" description="Basic and acidic residues" evidence="1">
    <location>
        <begin position="147"/>
        <end position="158"/>
    </location>
</feature>
<gene>
    <name evidence="2" type="ORF">H0H81_001179</name>
</gene>
<keyword evidence="3" id="KW-1185">Reference proteome</keyword>
<dbReference type="Proteomes" id="UP000717328">
    <property type="component" value="Unassembled WGS sequence"/>
</dbReference>
<evidence type="ECO:0000313" key="2">
    <source>
        <dbReference type="EMBL" id="KAG5654538.1"/>
    </source>
</evidence>
<accession>A0A9P7KLC3</accession>
<reference evidence="2" key="1">
    <citation type="submission" date="2021-02" db="EMBL/GenBank/DDBJ databases">
        <authorList>
            <person name="Nieuwenhuis M."/>
            <person name="Van De Peppel L.J.J."/>
        </authorList>
    </citation>
    <scope>NUCLEOTIDE SEQUENCE</scope>
    <source>
        <strain evidence="2">D49</strain>
    </source>
</reference>
<organism evidence="2 3">
    <name type="scientific">Sphagnurus paluster</name>
    <dbReference type="NCBI Taxonomy" id="117069"/>
    <lineage>
        <taxon>Eukaryota</taxon>
        <taxon>Fungi</taxon>
        <taxon>Dikarya</taxon>
        <taxon>Basidiomycota</taxon>
        <taxon>Agaricomycotina</taxon>
        <taxon>Agaricomycetes</taxon>
        <taxon>Agaricomycetidae</taxon>
        <taxon>Agaricales</taxon>
        <taxon>Tricholomatineae</taxon>
        <taxon>Lyophyllaceae</taxon>
        <taxon>Sphagnurus</taxon>
    </lineage>
</organism>
<dbReference type="OrthoDB" id="2677428at2759"/>
<evidence type="ECO:0000256" key="1">
    <source>
        <dbReference type="SAM" id="MobiDB-lite"/>
    </source>
</evidence>
<proteinExistence type="predicted"/>
<reference evidence="2" key="2">
    <citation type="submission" date="2021-10" db="EMBL/GenBank/DDBJ databases">
        <title>Phylogenomics reveals ancestral predisposition of the termite-cultivated fungus Termitomyces towards a domesticated lifestyle.</title>
        <authorList>
            <person name="Auxier B."/>
            <person name="Grum-Grzhimaylo A."/>
            <person name="Cardenas M.E."/>
            <person name="Lodge J.D."/>
            <person name="Laessoe T."/>
            <person name="Pedersen O."/>
            <person name="Smith M.E."/>
            <person name="Kuyper T.W."/>
            <person name="Franco-Molano E.A."/>
            <person name="Baroni T.J."/>
            <person name="Aanen D.K."/>
        </authorList>
    </citation>
    <scope>NUCLEOTIDE SEQUENCE</scope>
    <source>
        <strain evidence="2">D49</strain>
    </source>
</reference>
<comment type="caution">
    <text evidence="2">The sequence shown here is derived from an EMBL/GenBank/DDBJ whole genome shotgun (WGS) entry which is preliminary data.</text>
</comment>
<dbReference type="EMBL" id="JABCKI010000006">
    <property type="protein sequence ID" value="KAG5654538.1"/>
    <property type="molecule type" value="Genomic_DNA"/>
</dbReference>
<evidence type="ECO:0000313" key="3">
    <source>
        <dbReference type="Proteomes" id="UP000717328"/>
    </source>
</evidence>
<protein>
    <submittedName>
        <fullName evidence="2">Uncharacterized protein</fullName>
    </submittedName>
</protein>